<dbReference type="PROSITE" id="PS50113">
    <property type="entry name" value="PAC"/>
    <property type="match status" value="1"/>
</dbReference>
<organism evidence="20 21">
    <name type="scientific">candidate division KSB3 bacterium</name>
    <dbReference type="NCBI Taxonomy" id="2044937"/>
    <lineage>
        <taxon>Bacteria</taxon>
        <taxon>candidate division KSB3</taxon>
    </lineage>
</organism>
<evidence type="ECO:0000256" key="16">
    <source>
        <dbReference type="SAM" id="Phobius"/>
    </source>
</evidence>
<dbReference type="SUPFAM" id="SSF103190">
    <property type="entry name" value="Sensory domain-like"/>
    <property type="match status" value="1"/>
</dbReference>
<dbReference type="SMART" id="SM00342">
    <property type="entry name" value="HTH_ARAC"/>
    <property type="match status" value="1"/>
</dbReference>
<dbReference type="Pfam" id="PF12833">
    <property type="entry name" value="HTH_18"/>
    <property type="match status" value="1"/>
</dbReference>
<dbReference type="InterPro" id="IPR000700">
    <property type="entry name" value="PAS-assoc_C"/>
</dbReference>
<keyword evidence="2" id="KW-1003">Cell membrane</keyword>
<dbReference type="InterPro" id="IPR041522">
    <property type="entry name" value="CdaR_GGDEF"/>
</dbReference>
<dbReference type="Pfam" id="PF00672">
    <property type="entry name" value="HAMP"/>
    <property type="match status" value="1"/>
</dbReference>
<dbReference type="Proteomes" id="UP000230821">
    <property type="component" value="Unassembled WGS sequence"/>
</dbReference>
<keyword evidence="13 16" id="KW-0472">Membrane</keyword>
<dbReference type="InterPro" id="IPR018062">
    <property type="entry name" value="HTH_AraC-typ_CS"/>
</dbReference>
<evidence type="ECO:0000256" key="10">
    <source>
        <dbReference type="ARBA" id="ARBA00023012"/>
    </source>
</evidence>
<keyword evidence="5 16" id="KW-0812">Transmembrane</keyword>
<keyword evidence="3" id="KW-0597">Phosphoprotein</keyword>
<dbReference type="PANTHER" id="PTHR43280:SF2">
    <property type="entry name" value="HTH-TYPE TRANSCRIPTIONAL REGULATOR EXSA"/>
    <property type="match status" value="1"/>
</dbReference>
<name>A0A2G6KL95_9BACT</name>
<dbReference type="GO" id="GO:0043565">
    <property type="term" value="F:sequence-specific DNA binding"/>
    <property type="evidence" value="ECO:0007669"/>
    <property type="project" value="InterPro"/>
</dbReference>
<keyword evidence="12" id="KW-0238">DNA-binding</keyword>
<dbReference type="PANTHER" id="PTHR43280">
    <property type="entry name" value="ARAC-FAMILY TRANSCRIPTIONAL REGULATOR"/>
    <property type="match status" value="1"/>
</dbReference>
<dbReference type="InterPro" id="IPR029151">
    <property type="entry name" value="Sensor-like_sf"/>
</dbReference>
<dbReference type="EMBL" id="PDSK01000032">
    <property type="protein sequence ID" value="PIE35802.1"/>
    <property type="molecule type" value="Genomic_DNA"/>
</dbReference>
<evidence type="ECO:0000256" key="14">
    <source>
        <dbReference type="ARBA" id="ARBA00023163"/>
    </source>
</evidence>
<evidence type="ECO:0000259" key="17">
    <source>
        <dbReference type="PROSITE" id="PS01124"/>
    </source>
</evidence>
<evidence type="ECO:0000256" key="7">
    <source>
        <dbReference type="ARBA" id="ARBA00022777"/>
    </source>
</evidence>
<dbReference type="GO" id="GO:0000160">
    <property type="term" value="P:phosphorelay signal transduction system"/>
    <property type="evidence" value="ECO:0007669"/>
    <property type="project" value="UniProtKB-KW"/>
</dbReference>
<keyword evidence="10" id="KW-0902">Two-component regulatory system</keyword>
<dbReference type="InterPro" id="IPR003660">
    <property type="entry name" value="HAMP_dom"/>
</dbReference>
<dbReference type="CDD" id="cd06225">
    <property type="entry name" value="HAMP"/>
    <property type="match status" value="2"/>
</dbReference>
<dbReference type="InterPro" id="IPR009057">
    <property type="entry name" value="Homeodomain-like_sf"/>
</dbReference>
<feature type="domain" description="HAMP" evidence="19">
    <location>
        <begin position="196"/>
        <end position="250"/>
    </location>
</feature>
<dbReference type="Pfam" id="PF17203">
    <property type="entry name" value="sCache_3_2"/>
    <property type="match status" value="1"/>
</dbReference>
<evidence type="ECO:0000256" key="3">
    <source>
        <dbReference type="ARBA" id="ARBA00022553"/>
    </source>
</evidence>
<evidence type="ECO:0000256" key="5">
    <source>
        <dbReference type="ARBA" id="ARBA00022692"/>
    </source>
</evidence>
<evidence type="ECO:0000259" key="19">
    <source>
        <dbReference type="PROSITE" id="PS50885"/>
    </source>
</evidence>
<dbReference type="SMART" id="SM00304">
    <property type="entry name" value="HAMP"/>
    <property type="match status" value="2"/>
</dbReference>
<dbReference type="GO" id="GO:0016301">
    <property type="term" value="F:kinase activity"/>
    <property type="evidence" value="ECO:0007669"/>
    <property type="project" value="UniProtKB-KW"/>
</dbReference>
<dbReference type="GO" id="GO:0005886">
    <property type="term" value="C:plasma membrane"/>
    <property type="evidence" value="ECO:0007669"/>
    <property type="project" value="UniProtKB-SubCell"/>
</dbReference>
<dbReference type="Gene3D" id="6.10.340.10">
    <property type="match status" value="2"/>
</dbReference>
<gene>
    <name evidence="20" type="ORF">CSA56_02665</name>
</gene>
<accession>A0A2G6KL95</accession>
<evidence type="ECO:0000256" key="15">
    <source>
        <dbReference type="SAM" id="Coils"/>
    </source>
</evidence>
<dbReference type="AlphaFoldDB" id="A0A2G6KL95"/>
<keyword evidence="9 16" id="KW-1133">Transmembrane helix</keyword>
<evidence type="ECO:0000256" key="2">
    <source>
        <dbReference type="ARBA" id="ARBA00022475"/>
    </source>
</evidence>
<evidence type="ECO:0000256" key="6">
    <source>
        <dbReference type="ARBA" id="ARBA00022741"/>
    </source>
</evidence>
<evidence type="ECO:0000256" key="4">
    <source>
        <dbReference type="ARBA" id="ARBA00022679"/>
    </source>
</evidence>
<dbReference type="InterPro" id="IPR013656">
    <property type="entry name" value="PAS_4"/>
</dbReference>
<keyword evidence="4" id="KW-0808">Transferase</keyword>
<evidence type="ECO:0000256" key="12">
    <source>
        <dbReference type="ARBA" id="ARBA00023125"/>
    </source>
</evidence>
<dbReference type="PROSITE" id="PS50885">
    <property type="entry name" value="HAMP"/>
    <property type="match status" value="2"/>
</dbReference>
<proteinExistence type="predicted"/>
<dbReference type="PROSITE" id="PS01124">
    <property type="entry name" value="HTH_ARAC_FAMILY_2"/>
    <property type="match status" value="1"/>
</dbReference>
<evidence type="ECO:0008006" key="22">
    <source>
        <dbReference type="Google" id="ProtNLM"/>
    </source>
</evidence>
<feature type="domain" description="PAC" evidence="18">
    <location>
        <begin position="440"/>
        <end position="492"/>
    </location>
</feature>
<dbReference type="InterPro" id="IPR035965">
    <property type="entry name" value="PAS-like_dom_sf"/>
</dbReference>
<dbReference type="SUPFAM" id="SSF55785">
    <property type="entry name" value="PYP-like sensor domain (PAS domain)"/>
    <property type="match status" value="1"/>
</dbReference>
<feature type="transmembrane region" description="Helical" evidence="16">
    <location>
        <begin position="176"/>
        <end position="198"/>
    </location>
</feature>
<evidence type="ECO:0000256" key="9">
    <source>
        <dbReference type="ARBA" id="ARBA00022989"/>
    </source>
</evidence>
<dbReference type="GO" id="GO:0003700">
    <property type="term" value="F:DNA-binding transcription factor activity"/>
    <property type="evidence" value="ECO:0007669"/>
    <property type="project" value="InterPro"/>
</dbReference>
<keyword evidence="11" id="KW-0805">Transcription regulation</keyword>
<keyword evidence="15" id="KW-0175">Coiled coil</keyword>
<dbReference type="InterPro" id="IPR033463">
    <property type="entry name" value="sCache_3"/>
</dbReference>
<dbReference type="NCBIfam" id="TIGR00229">
    <property type="entry name" value="sensory_box"/>
    <property type="match status" value="1"/>
</dbReference>
<evidence type="ECO:0000259" key="18">
    <source>
        <dbReference type="PROSITE" id="PS50113"/>
    </source>
</evidence>
<dbReference type="SUPFAM" id="SSF46689">
    <property type="entry name" value="Homeodomain-like"/>
    <property type="match status" value="2"/>
</dbReference>
<dbReference type="Pfam" id="PF08448">
    <property type="entry name" value="PAS_4"/>
    <property type="match status" value="1"/>
</dbReference>
<dbReference type="GO" id="GO:0005524">
    <property type="term" value="F:ATP binding"/>
    <property type="evidence" value="ECO:0007669"/>
    <property type="project" value="UniProtKB-KW"/>
</dbReference>
<keyword evidence="8" id="KW-0067">ATP-binding</keyword>
<dbReference type="InterPro" id="IPR000014">
    <property type="entry name" value="PAS"/>
</dbReference>
<dbReference type="Pfam" id="PF17853">
    <property type="entry name" value="GGDEF_2"/>
    <property type="match status" value="1"/>
</dbReference>
<keyword evidence="14" id="KW-0804">Transcription</keyword>
<evidence type="ECO:0000256" key="11">
    <source>
        <dbReference type="ARBA" id="ARBA00023015"/>
    </source>
</evidence>
<keyword evidence="6" id="KW-0547">Nucleotide-binding</keyword>
<protein>
    <recommendedName>
        <fullName evidence="22">Histidine kinase</fullName>
    </recommendedName>
</protein>
<dbReference type="Gene3D" id="3.30.450.20">
    <property type="entry name" value="PAS domain"/>
    <property type="match status" value="1"/>
</dbReference>
<dbReference type="CDD" id="cd00130">
    <property type="entry name" value="PAS"/>
    <property type="match status" value="1"/>
</dbReference>
<evidence type="ECO:0000256" key="8">
    <source>
        <dbReference type="ARBA" id="ARBA00022840"/>
    </source>
</evidence>
<feature type="domain" description="HTH araC/xylS-type" evidence="17">
    <location>
        <begin position="805"/>
        <end position="905"/>
    </location>
</feature>
<dbReference type="PROSITE" id="PS00041">
    <property type="entry name" value="HTH_ARAC_FAMILY_1"/>
    <property type="match status" value="1"/>
</dbReference>
<comment type="caution">
    <text evidence="20">The sequence shown here is derived from an EMBL/GenBank/DDBJ whole genome shotgun (WGS) entry which is preliminary data.</text>
</comment>
<comment type="subcellular location">
    <subcellularLocation>
        <location evidence="1">Cell membrane</location>
        <topology evidence="1">Multi-pass membrane protein</topology>
    </subcellularLocation>
</comment>
<keyword evidence="7" id="KW-0418">Kinase</keyword>
<evidence type="ECO:0000313" key="21">
    <source>
        <dbReference type="Proteomes" id="UP000230821"/>
    </source>
</evidence>
<evidence type="ECO:0000313" key="20">
    <source>
        <dbReference type="EMBL" id="PIE35802.1"/>
    </source>
</evidence>
<sequence>MKQFSLRTKILLSVSVILFFVLGTSTIVHIQALRQDYLEALTWHSESLAQDIIHKLIDMETFGLKSVEDMFPPLALRCIKLYELNKHKNVSYFAVFDPSGTIGPHNDSELWHTPVTSEMLLAELERREQVTVLEGKTYHTLVPVFGEKGAYLGTVGVGVSRTVVDEKVKHLVWQSLILYVVFLLLSFSLISFLMHMVLTKPVRRLVELGEQLAAGNLVEIPSTSQVQGDEVAILTSAFRRISVYMHEVAKVATSISIGDLRGQVQLRSEDDVLGGAFQRMTTYLNRLADSATAIASGDLRQEVSAESEHDVLGNAFQAMSIQLRENFEKIQQEVMQRRQAQQALQHLNEELEHRVERRTAELAREKYILETFMATVPDSIYFKDWEGRITNSNKAHAQEFSFDDPSELIGKTNFDLMPPELAEMNYEQEQQILRSGAPVLDREFPMPMENGRMRWSLVTKMPLRDEHGAIIGIFGISRDISVQKQTQQSLEQAYAEILSLNRQLQADSMRFYMKALLLGAPSTSVANGLHRTIRESWHAPYFGVVLVKLLQDAAVVALNSSGQDGEDATTRQDLMEFLREMYETYIRDDRFSGVVSHLSATESALILNFSTEAQVQEFCEFIGKEGISHRLVMQSRLVIGIGEPVTTPDELHLSYDSAQQALLGRNSTDRLQILSSTDPERHKKESLLFSFPVEKEQQLITAVIAGQEEYTRELIDDLIARNKLERSSYQKSLNVYTHFLQTAGKILAQSPVQDAGSGELPLLQSFRESPPETVAKLHERVTEVFRQLILLYRRHDPRQSNPLTRRIFRYLERHYKDQNLSLDRLARVFKLNPSYLSRYFKEQSGLNYVEYLAMLRVKNAKALLVAHPGQRIHDIGIKAGFSGKESFIRTFKRFEGVTPGTYRKRALSNAEM</sequence>
<evidence type="ECO:0000256" key="1">
    <source>
        <dbReference type="ARBA" id="ARBA00004651"/>
    </source>
</evidence>
<dbReference type="InterPro" id="IPR018060">
    <property type="entry name" value="HTH_AraC"/>
</dbReference>
<reference evidence="20 21" key="1">
    <citation type="submission" date="2017-10" db="EMBL/GenBank/DDBJ databases">
        <title>Novel microbial diversity and functional potential in the marine mammal oral microbiome.</title>
        <authorList>
            <person name="Dudek N.K."/>
            <person name="Sun C.L."/>
            <person name="Burstein D."/>
            <person name="Kantor R.S."/>
            <person name="Aliaga Goltsman D.S."/>
            <person name="Bik E.M."/>
            <person name="Thomas B.C."/>
            <person name="Banfield J.F."/>
            <person name="Relman D.A."/>
        </authorList>
    </citation>
    <scope>NUCLEOTIDE SEQUENCE [LARGE SCALE GENOMIC DNA]</scope>
    <source>
        <strain evidence="20">DOLJORAL78_47_16</strain>
    </source>
</reference>
<feature type="domain" description="HAMP" evidence="19">
    <location>
        <begin position="278"/>
        <end position="328"/>
    </location>
</feature>
<dbReference type="Gene3D" id="1.10.10.60">
    <property type="entry name" value="Homeodomain-like"/>
    <property type="match status" value="2"/>
</dbReference>
<feature type="coiled-coil region" evidence="15">
    <location>
        <begin position="330"/>
        <end position="361"/>
    </location>
</feature>
<evidence type="ECO:0000256" key="13">
    <source>
        <dbReference type="ARBA" id="ARBA00023136"/>
    </source>
</evidence>